<proteinExistence type="predicted"/>
<reference evidence="11 12" key="1">
    <citation type="submission" date="2024-01" db="EMBL/GenBank/DDBJ databases">
        <authorList>
            <person name="Alioto T."/>
            <person name="Alioto T."/>
            <person name="Gomez Garrido J."/>
        </authorList>
    </citation>
    <scope>NUCLEOTIDE SEQUENCE [LARGE SCALE GENOMIC DNA]</scope>
</reference>
<evidence type="ECO:0000256" key="5">
    <source>
        <dbReference type="ARBA" id="ARBA00022833"/>
    </source>
</evidence>
<dbReference type="InterPro" id="IPR000210">
    <property type="entry name" value="BTB/POZ_dom"/>
</dbReference>
<evidence type="ECO:0000256" key="6">
    <source>
        <dbReference type="ARBA" id="ARBA00023242"/>
    </source>
</evidence>
<evidence type="ECO:0000256" key="1">
    <source>
        <dbReference type="ARBA" id="ARBA00004123"/>
    </source>
</evidence>
<evidence type="ECO:0000259" key="10">
    <source>
        <dbReference type="PROSITE" id="PS50157"/>
    </source>
</evidence>
<feature type="domain" description="BTB" evidence="9">
    <location>
        <begin position="57"/>
        <end position="124"/>
    </location>
</feature>
<evidence type="ECO:0000259" key="9">
    <source>
        <dbReference type="PROSITE" id="PS50097"/>
    </source>
</evidence>
<accession>A0AAV1NWQ9</accession>
<keyword evidence="5" id="KW-0862">Zinc</keyword>
<comment type="subcellular location">
    <subcellularLocation>
        <location evidence="1">Nucleus</location>
    </subcellularLocation>
</comment>
<feature type="region of interest" description="Disordered" evidence="8">
    <location>
        <begin position="249"/>
        <end position="316"/>
    </location>
</feature>
<sequence>MEILTLDASTPYKHLSFRVTPSFHYEKRVAFCTKEVSSHATSLLASLSLQREQAQFCDCVVRQRQNPGQLYPAHRCILAASSPVLASILSSTGALVELQAPCLSNSILELLLDYIYTGVLPYTCNPQKYSNLLTVACYLQMDELQEALEACQPTEVNDADETKASPGAEEGASTCNMHCANHCSREDASALSNATVCCRISDSTVNTVNCISRVDKEGQKDMFHSASTIEIQPWQKSKGRELVEDRESLYLPPTDEVQEEERTRVENVQQLCPTVRSKAEEEKTNRKEEDKTQNNHSTSLPHAFTSRKDSGSPSQCSPSSLSSSYLCCGAVPVIRHSSRAAMLQLAEVSTMPPYHPVYQASASSCSRDPVSRSASTDNDSIVEGITTKHKNHYGTENLDYRNNKDHFAPQSLDFKDSSDQCTIQDLCKSSTGRSDVLKEDYNCSNADHFIKQNDEHMGNGLSHVTDRNDHHVQSDNNKRHHRDDSVLRSCDDFPSKHQQLECTYSHDVSLVTVGKERPIHSQNPRTLVPLPGEDSNTGNGPLFEDFSPKGEAKEEQSYSSWCTDEIDGQDSNCKQHEKDSDNRDMAMTDKRSIADVCLPASASPVSSWDNASERRTSRALENNSDTEIAEPGIVFSKPTDSNRFDPTYSAVGQSYHGHLHYHFLSQEDTYIKHRASDNNHSNPSHPVHFSRDHSEQSSDEGEGGTFSSPGHSPLRKHFATGDPDQVLLLDISTKSAELLVSYKRRLEEGEKVVGKQDTYGAEIVNNDVEQRSEKTFVAGVEKGEIGVQFQADTFDEPKTKLWVREINDKENKSFGKDQSRPGVELIYKVGSLDVEQVSRSKEGEKTSTLTVCTPPSVPDPVQASMSSTLSICIPSTLSVSTPTNISAHLSTPVHHPFQCSLCERSFSQRGSLNRHVRSHLGVRPFPCPRCPMTFSRQYRVTEHMRVHERCAPGNDFQKHPAS</sequence>
<evidence type="ECO:0000256" key="3">
    <source>
        <dbReference type="ARBA" id="ARBA00022737"/>
    </source>
</evidence>
<feature type="region of interest" description="Disordered" evidence="8">
    <location>
        <begin position="674"/>
        <end position="719"/>
    </location>
</feature>
<keyword evidence="3" id="KW-0677">Repeat</keyword>
<dbReference type="Gene3D" id="3.30.710.10">
    <property type="entry name" value="Potassium Channel Kv1.1, Chain A"/>
    <property type="match status" value="1"/>
</dbReference>
<evidence type="ECO:0000256" key="2">
    <source>
        <dbReference type="ARBA" id="ARBA00022723"/>
    </source>
</evidence>
<evidence type="ECO:0000313" key="12">
    <source>
        <dbReference type="Proteomes" id="UP001314229"/>
    </source>
</evidence>
<dbReference type="GO" id="GO:0000981">
    <property type="term" value="F:DNA-binding transcription factor activity, RNA polymerase II-specific"/>
    <property type="evidence" value="ECO:0007669"/>
    <property type="project" value="TreeGrafter"/>
</dbReference>
<comment type="caution">
    <text evidence="11">The sequence shown here is derived from an EMBL/GenBank/DDBJ whole genome shotgun (WGS) entry which is preliminary data.</text>
</comment>
<dbReference type="Gene3D" id="3.30.160.60">
    <property type="entry name" value="Classic Zinc Finger"/>
    <property type="match status" value="2"/>
</dbReference>
<evidence type="ECO:0000256" key="4">
    <source>
        <dbReference type="ARBA" id="ARBA00022771"/>
    </source>
</evidence>
<dbReference type="InterPro" id="IPR036236">
    <property type="entry name" value="Znf_C2H2_sf"/>
</dbReference>
<feature type="compositionally biased region" description="Basic and acidic residues" evidence="8">
    <location>
        <begin position="573"/>
        <end position="583"/>
    </location>
</feature>
<feature type="domain" description="C2H2-type" evidence="10">
    <location>
        <begin position="925"/>
        <end position="952"/>
    </location>
</feature>
<organism evidence="11 12">
    <name type="scientific">Scomber scombrus</name>
    <name type="common">Atlantic mackerel</name>
    <name type="synonym">Scomber vernalis</name>
    <dbReference type="NCBI Taxonomy" id="13677"/>
    <lineage>
        <taxon>Eukaryota</taxon>
        <taxon>Metazoa</taxon>
        <taxon>Chordata</taxon>
        <taxon>Craniata</taxon>
        <taxon>Vertebrata</taxon>
        <taxon>Euteleostomi</taxon>
        <taxon>Actinopterygii</taxon>
        <taxon>Neopterygii</taxon>
        <taxon>Teleostei</taxon>
        <taxon>Neoteleostei</taxon>
        <taxon>Acanthomorphata</taxon>
        <taxon>Pelagiaria</taxon>
        <taxon>Scombriformes</taxon>
        <taxon>Scombridae</taxon>
        <taxon>Scomber</taxon>
    </lineage>
</organism>
<dbReference type="FunFam" id="3.30.160.60:FF:000446">
    <property type="entry name" value="Zinc finger protein"/>
    <property type="match status" value="1"/>
</dbReference>
<dbReference type="PANTHER" id="PTHR24394:SF44">
    <property type="entry name" value="ZINC FINGER PROTEIN 271-LIKE"/>
    <property type="match status" value="1"/>
</dbReference>
<dbReference type="SMART" id="SM00225">
    <property type="entry name" value="BTB"/>
    <property type="match status" value="1"/>
</dbReference>
<feature type="domain" description="C2H2-type" evidence="10">
    <location>
        <begin position="897"/>
        <end position="924"/>
    </location>
</feature>
<dbReference type="FunFam" id="3.30.160.60:FF:000110">
    <property type="entry name" value="Zinc finger protein-like"/>
    <property type="match status" value="1"/>
</dbReference>
<dbReference type="EMBL" id="CAWUFR010000069">
    <property type="protein sequence ID" value="CAK6963966.1"/>
    <property type="molecule type" value="Genomic_DNA"/>
</dbReference>
<keyword evidence="12" id="KW-1185">Reference proteome</keyword>
<dbReference type="Pfam" id="PF00096">
    <property type="entry name" value="zf-C2H2"/>
    <property type="match status" value="2"/>
</dbReference>
<feature type="region of interest" description="Disordered" evidence="8">
    <location>
        <begin position="603"/>
        <end position="641"/>
    </location>
</feature>
<dbReference type="Pfam" id="PF00651">
    <property type="entry name" value="BTB"/>
    <property type="match status" value="1"/>
</dbReference>
<dbReference type="PROSITE" id="PS00028">
    <property type="entry name" value="ZINC_FINGER_C2H2_1"/>
    <property type="match status" value="2"/>
</dbReference>
<gene>
    <name evidence="11" type="ORF">FSCOSCO3_A025878</name>
</gene>
<dbReference type="InterPro" id="IPR013087">
    <property type="entry name" value="Znf_C2H2_type"/>
</dbReference>
<feature type="compositionally biased region" description="Basic and acidic residues" evidence="8">
    <location>
        <begin position="277"/>
        <end position="293"/>
    </location>
</feature>
<dbReference type="AlphaFoldDB" id="A0AAV1NWQ9"/>
<dbReference type="InterPro" id="IPR011333">
    <property type="entry name" value="SKP1/BTB/POZ_sf"/>
</dbReference>
<dbReference type="PROSITE" id="PS50097">
    <property type="entry name" value="BTB"/>
    <property type="match status" value="1"/>
</dbReference>
<dbReference type="GO" id="GO:0008270">
    <property type="term" value="F:zinc ion binding"/>
    <property type="evidence" value="ECO:0007669"/>
    <property type="project" value="UniProtKB-KW"/>
</dbReference>
<dbReference type="GO" id="GO:0005634">
    <property type="term" value="C:nucleus"/>
    <property type="evidence" value="ECO:0007669"/>
    <property type="project" value="UniProtKB-SubCell"/>
</dbReference>
<evidence type="ECO:0000313" key="11">
    <source>
        <dbReference type="EMBL" id="CAK6963966.1"/>
    </source>
</evidence>
<evidence type="ECO:0000256" key="7">
    <source>
        <dbReference type="PROSITE-ProRule" id="PRU00042"/>
    </source>
</evidence>
<feature type="region of interest" description="Disordered" evidence="8">
    <location>
        <begin position="515"/>
        <end position="583"/>
    </location>
</feature>
<feature type="region of interest" description="Disordered" evidence="8">
    <location>
        <begin position="455"/>
        <end position="485"/>
    </location>
</feature>
<dbReference type="Proteomes" id="UP001314229">
    <property type="component" value="Unassembled WGS sequence"/>
</dbReference>
<dbReference type="PROSITE" id="PS50157">
    <property type="entry name" value="ZINC_FINGER_C2H2_2"/>
    <property type="match status" value="2"/>
</dbReference>
<protein>
    <submittedName>
        <fullName evidence="11">Uncharacterized protein LOC128356744</fullName>
    </submittedName>
</protein>
<keyword evidence="2" id="KW-0479">Metal-binding</keyword>
<dbReference type="SMART" id="SM00355">
    <property type="entry name" value="ZnF_C2H2"/>
    <property type="match status" value="2"/>
</dbReference>
<keyword evidence="4 7" id="KW-0863">Zinc-finger</keyword>
<feature type="compositionally biased region" description="Basic and acidic residues" evidence="8">
    <location>
        <begin position="464"/>
        <end position="485"/>
    </location>
</feature>
<feature type="compositionally biased region" description="Basic and acidic residues" evidence="8">
    <location>
        <begin position="546"/>
        <end position="556"/>
    </location>
</feature>
<dbReference type="PANTHER" id="PTHR24394">
    <property type="entry name" value="ZINC FINGER PROTEIN"/>
    <property type="match status" value="1"/>
</dbReference>
<dbReference type="SUPFAM" id="SSF54695">
    <property type="entry name" value="POZ domain"/>
    <property type="match status" value="1"/>
</dbReference>
<dbReference type="SUPFAM" id="SSF57667">
    <property type="entry name" value="beta-beta-alpha zinc fingers"/>
    <property type="match status" value="1"/>
</dbReference>
<name>A0AAV1NWQ9_SCOSC</name>
<evidence type="ECO:0000256" key="8">
    <source>
        <dbReference type="SAM" id="MobiDB-lite"/>
    </source>
</evidence>
<keyword evidence="6" id="KW-0539">Nucleus</keyword>